<evidence type="ECO:0000256" key="4">
    <source>
        <dbReference type="ARBA" id="ARBA00022964"/>
    </source>
</evidence>
<evidence type="ECO:0000256" key="7">
    <source>
        <dbReference type="ARBA" id="ARBA00023242"/>
    </source>
</evidence>
<comment type="subcellular location">
    <subcellularLocation>
        <location evidence="1">Nucleus</location>
    </subcellularLocation>
</comment>
<evidence type="ECO:0000259" key="8">
    <source>
        <dbReference type="PROSITE" id="PS51471"/>
    </source>
</evidence>
<dbReference type="AlphaFoldDB" id="A0A0L0HDQ1"/>
<dbReference type="InterPro" id="IPR037151">
    <property type="entry name" value="AlkB-like_sf"/>
</dbReference>
<dbReference type="OrthoDB" id="412814at2759"/>
<dbReference type="PANTHER" id="PTHR46030">
    <property type="entry name" value="ALPHA-KETOGLUTARATE-DEPENDENT DIOXYGENASE ALKB HOMOLOG 6"/>
    <property type="match status" value="1"/>
</dbReference>
<dbReference type="eggNOG" id="KOG3200">
    <property type="taxonomic scope" value="Eukaryota"/>
</dbReference>
<dbReference type="STRING" id="645134.A0A0L0HDQ1"/>
<dbReference type="Gene3D" id="2.60.120.590">
    <property type="entry name" value="Alpha-ketoglutarate-dependent dioxygenase AlkB-like"/>
    <property type="match status" value="1"/>
</dbReference>
<dbReference type="Pfam" id="PF13532">
    <property type="entry name" value="2OG-FeII_Oxy_2"/>
    <property type="match status" value="1"/>
</dbReference>
<name>A0A0L0HDQ1_SPIPD</name>
<organism evidence="9 10">
    <name type="scientific">Spizellomyces punctatus (strain DAOM BR117)</name>
    <dbReference type="NCBI Taxonomy" id="645134"/>
    <lineage>
        <taxon>Eukaryota</taxon>
        <taxon>Fungi</taxon>
        <taxon>Fungi incertae sedis</taxon>
        <taxon>Chytridiomycota</taxon>
        <taxon>Chytridiomycota incertae sedis</taxon>
        <taxon>Chytridiomycetes</taxon>
        <taxon>Spizellomycetales</taxon>
        <taxon>Spizellomycetaceae</taxon>
        <taxon>Spizellomyces</taxon>
    </lineage>
</organism>
<proteinExistence type="inferred from homology"/>
<evidence type="ECO:0000256" key="1">
    <source>
        <dbReference type="ARBA" id="ARBA00004123"/>
    </source>
</evidence>
<dbReference type="PANTHER" id="PTHR46030:SF1">
    <property type="entry name" value="ALPHA-KETOGLUTARATE-DEPENDENT DIOXYGENASE ALKB HOMOLOG 6"/>
    <property type="match status" value="1"/>
</dbReference>
<keyword evidence="5" id="KW-0560">Oxidoreductase</keyword>
<protein>
    <recommendedName>
        <fullName evidence="8">Fe2OG dioxygenase domain-containing protein</fullName>
    </recommendedName>
</protein>
<dbReference type="InterPro" id="IPR005123">
    <property type="entry name" value="Oxoglu/Fe-dep_dioxygenase_dom"/>
</dbReference>
<dbReference type="EMBL" id="KQ257459">
    <property type="protein sequence ID" value="KNC98898.1"/>
    <property type="molecule type" value="Genomic_DNA"/>
</dbReference>
<evidence type="ECO:0000313" key="9">
    <source>
        <dbReference type="EMBL" id="KNC98898.1"/>
    </source>
</evidence>
<dbReference type="InParanoid" id="A0A0L0HDQ1"/>
<evidence type="ECO:0000256" key="6">
    <source>
        <dbReference type="ARBA" id="ARBA00023004"/>
    </source>
</evidence>
<evidence type="ECO:0000256" key="2">
    <source>
        <dbReference type="ARBA" id="ARBA00007879"/>
    </source>
</evidence>
<dbReference type="SUPFAM" id="SSF51197">
    <property type="entry name" value="Clavaminate synthase-like"/>
    <property type="match status" value="1"/>
</dbReference>
<sequence length="221" mass="24623">MLTSNPLEQYILPNAPPTVYYIPSFLTPQESTTLLEKIYKTPKPKWVSLRNRRLQNWGVLAGHCPLSDPLPPWLTAIENRIAALGIWHQHSHANNCLINEYLPGQGILPHEDGPAFHPTIATLSLSSTCLLQLYPHGQTKASHTLFLEPGSLLVLDGEVYRGFLHGIPEQRVDVLEGVVNPVRDFGKEGGRIERGTRVSVTFRVVKKVAKVSVGRVFGKRV</sequence>
<keyword evidence="3" id="KW-0479">Metal-binding</keyword>
<keyword evidence="6" id="KW-0408">Iron</keyword>
<evidence type="ECO:0000313" key="10">
    <source>
        <dbReference type="Proteomes" id="UP000053201"/>
    </source>
</evidence>
<dbReference type="RefSeq" id="XP_016606938.1">
    <property type="nucleotide sequence ID" value="XM_016754068.1"/>
</dbReference>
<comment type="similarity">
    <text evidence="2">Belongs to the alkB family.</text>
</comment>
<keyword evidence="10" id="KW-1185">Reference proteome</keyword>
<dbReference type="Proteomes" id="UP000053201">
    <property type="component" value="Unassembled WGS sequence"/>
</dbReference>
<dbReference type="InterPro" id="IPR032862">
    <property type="entry name" value="ALKBH6"/>
</dbReference>
<dbReference type="PROSITE" id="PS51471">
    <property type="entry name" value="FE2OG_OXY"/>
    <property type="match status" value="1"/>
</dbReference>
<dbReference type="InterPro" id="IPR027450">
    <property type="entry name" value="AlkB-like"/>
</dbReference>
<reference evidence="9 10" key="1">
    <citation type="submission" date="2009-08" db="EMBL/GenBank/DDBJ databases">
        <title>The Genome Sequence of Spizellomyces punctatus strain DAOM BR117.</title>
        <authorList>
            <consortium name="The Broad Institute Genome Sequencing Platform"/>
            <person name="Russ C."/>
            <person name="Cuomo C."/>
            <person name="Shea T."/>
            <person name="Young S.K."/>
            <person name="Zeng Q."/>
            <person name="Koehrsen M."/>
            <person name="Haas B."/>
            <person name="Borodovsky M."/>
            <person name="Guigo R."/>
            <person name="Alvarado L."/>
            <person name="Berlin A."/>
            <person name="Bochicchio J."/>
            <person name="Borenstein D."/>
            <person name="Chapman S."/>
            <person name="Chen Z."/>
            <person name="Engels R."/>
            <person name="Freedman E."/>
            <person name="Gellesch M."/>
            <person name="Goldberg J."/>
            <person name="Griggs A."/>
            <person name="Gujja S."/>
            <person name="Heiman D."/>
            <person name="Hepburn T."/>
            <person name="Howarth C."/>
            <person name="Jen D."/>
            <person name="Larson L."/>
            <person name="Lewis B."/>
            <person name="Mehta T."/>
            <person name="Park D."/>
            <person name="Pearson M."/>
            <person name="Roberts A."/>
            <person name="Saif S."/>
            <person name="Shenoy N."/>
            <person name="Sisk P."/>
            <person name="Stolte C."/>
            <person name="Sykes S."/>
            <person name="Thomson T."/>
            <person name="Walk T."/>
            <person name="White J."/>
            <person name="Yandava C."/>
            <person name="Burger G."/>
            <person name="Gray M.W."/>
            <person name="Holland P.W.H."/>
            <person name="King N."/>
            <person name="Lang F.B.F."/>
            <person name="Roger A.J."/>
            <person name="Ruiz-Trillo I."/>
            <person name="Lander E."/>
            <person name="Nusbaum C."/>
        </authorList>
    </citation>
    <scope>NUCLEOTIDE SEQUENCE [LARGE SCALE GENOMIC DNA]</scope>
    <source>
        <strain evidence="9 10">DAOM BR117</strain>
    </source>
</reference>
<feature type="domain" description="Fe2OG dioxygenase" evidence="8">
    <location>
        <begin position="92"/>
        <end position="206"/>
    </location>
</feature>
<keyword evidence="7" id="KW-0539">Nucleus</keyword>
<accession>A0A0L0HDQ1</accession>
<evidence type="ECO:0000256" key="5">
    <source>
        <dbReference type="ARBA" id="ARBA00023002"/>
    </source>
</evidence>
<dbReference type="GO" id="GO:0046872">
    <property type="term" value="F:metal ion binding"/>
    <property type="evidence" value="ECO:0007669"/>
    <property type="project" value="UniProtKB-KW"/>
</dbReference>
<evidence type="ECO:0000256" key="3">
    <source>
        <dbReference type="ARBA" id="ARBA00022723"/>
    </source>
</evidence>
<gene>
    <name evidence="9" type="ORF">SPPG_05863</name>
</gene>
<keyword evidence="4" id="KW-0223">Dioxygenase</keyword>
<dbReference type="GeneID" id="27689207"/>
<dbReference type="GO" id="GO:0051213">
    <property type="term" value="F:dioxygenase activity"/>
    <property type="evidence" value="ECO:0007669"/>
    <property type="project" value="UniProtKB-KW"/>
</dbReference>
<dbReference type="VEuPathDB" id="FungiDB:SPPG_05863"/>
<dbReference type="OMA" id="CIFAESP"/>
<dbReference type="GO" id="GO:0005634">
    <property type="term" value="C:nucleus"/>
    <property type="evidence" value="ECO:0007669"/>
    <property type="project" value="UniProtKB-SubCell"/>
</dbReference>